<protein>
    <recommendedName>
        <fullName evidence="4">AAA+ ATPase domain-containing protein</fullName>
    </recommendedName>
</protein>
<organism evidence="5 6">
    <name type="scientific">Sorangium cellulosum</name>
    <name type="common">Polyangium cellulosum</name>
    <dbReference type="NCBI Taxonomy" id="56"/>
    <lineage>
        <taxon>Bacteria</taxon>
        <taxon>Pseudomonadati</taxon>
        <taxon>Myxococcota</taxon>
        <taxon>Polyangia</taxon>
        <taxon>Polyangiales</taxon>
        <taxon>Polyangiaceae</taxon>
        <taxon>Sorangium</taxon>
    </lineage>
</organism>
<evidence type="ECO:0000256" key="1">
    <source>
        <dbReference type="ARBA" id="ARBA00022741"/>
    </source>
</evidence>
<dbReference type="PANTHER" id="PTHR23077:SF171">
    <property type="entry name" value="NUCLEAR VALOSIN-CONTAINING PROTEIN-LIKE"/>
    <property type="match status" value="1"/>
</dbReference>
<dbReference type="GO" id="GO:0005524">
    <property type="term" value="F:ATP binding"/>
    <property type="evidence" value="ECO:0007669"/>
    <property type="project" value="UniProtKB-KW"/>
</dbReference>
<dbReference type="SMART" id="SM00382">
    <property type="entry name" value="AAA"/>
    <property type="match status" value="1"/>
</dbReference>
<accession>A0A4P2Q9D7</accession>
<reference evidence="5 6" key="1">
    <citation type="submission" date="2015-09" db="EMBL/GenBank/DDBJ databases">
        <title>Sorangium comparison.</title>
        <authorList>
            <person name="Zaburannyi N."/>
            <person name="Bunk B."/>
            <person name="Overmann J."/>
            <person name="Mueller R."/>
        </authorList>
    </citation>
    <scope>NUCLEOTIDE SEQUENCE [LARGE SCALE GENOMIC DNA]</scope>
    <source>
        <strain evidence="5 6">So ceGT47</strain>
    </source>
</reference>
<dbReference type="Gene3D" id="1.10.8.60">
    <property type="match status" value="1"/>
</dbReference>
<dbReference type="InterPro" id="IPR011990">
    <property type="entry name" value="TPR-like_helical_dom_sf"/>
</dbReference>
<sequence length="413" mass="45319">MASRQELSDRLLSDPFDVDARRDYAELLLQEGDLEGSLRQWELLVRQGADTAAFHLGAARACRRLGRDAEAARHAACAERCPDFDPAAPGAREVAPARAEAQGPAGLRVIAGGAPRGSADVIPLASRAGTRFIDVVGMRELKKLLRVRIIEPFKNPGLFQRFRRSAGGGVLLYGPPGCGKTLIARAIAGECDATFVNVGISDVMSMWIGESERNLSLLFEKARSQRPAVLFFDELDALAFSRSKAQSEHTRRIVDEFLNQLDGLGSDNAQILVLAATNMPWDVDPAMKRPGRFDRQIFVPPPDAEARAEMFRVKLQGVPATALDFEALARVTEHFSGADVDGVVNRAKDELLAEILDRGSEQPLTQKELLAAVQQTQPSTLEWLRTARNLVRYGGGDKSYKDVEQYLKDVRLS</sequence>
<dbReference type="Pfam" id="PF00004">
    <property type="entry name" value="AAA"/>
    <property type="match status" value="1"/>
</dbReference>
<dbReference type="GO" id="GO:0016887">
    <property type="term" value="F:ATP hydrolysis activity"/>
    <property type="evidence" value="ECO:0007669"/>
    <property type="project" value="InterPro"/>
</dbReference>
<dbReference type="RefSeq" id="WP_129353551.1">
    <property type="nucleotide sequence ID" value="NZ_CP012670.1"/>
</dbReference>
<evidence type="ECO:0000313" key="5">
    <source>
        <dbReference type="EMBL" id="AUX26139.1"/>
    </source>
</evidence>
<keyword evidence="3" id="KW-0175">Coiled coil</keyword>
<evidence type="ECO:0000256" key="2">
    <source>
        <dbReference type="ARBA" id="ARBA00022840"/>
    </source>
</evidence>
<proteinExistence type="predicted"/>
<evidence type="ECO:0000313" key="6">
    <source>
        <dbReference type="Proteomes" id="UP000295781"/>
    </source>
</evidence>
<dbReference type="InterPro" id="IPR003959">
    <property type="entry name" value="ATPase_AAA_core"/>
</dbReference>
<dbReference type="OrthoDB" id="9809379at2"/>
<evidence type="ECO:0000259" key="4">
    <source>
        <dbReference type="SMART" id="SM00382"/>
    </source>
</evidence>
<dbReference type="InterPro" id="IPR050168">
    <property type="entry name" value="AAA_ATPase_domain"/>
</dbReference>
<dbReference type="Pfam" id="PF17862">
    <property type="entry name" value="AAA_lid_3"/>
    <property type="match status" value="1"/>
</dbReference>
<dbReference type="SUPFAM" id="SSF52540">
    <property type="entry name" value="P-loop containing nucleoside triphosphate hydrolases"/>
    <property type="match status" value="1"/>
</dbReference>
<dbReference type="AlphaFoldDB" id="A0A4P2Q9D7"/>
<dbReference type="InterPro" id="IPR027417">
    <property type="entry name" value="P-loop_NTPase"/>
</dbReference>
<feature type="domain" description="AAA+ ATPase" evidence="4">
    <location>
        <begin position="166"/>
        <end position="303"/>
    </location>
</feature>
<dbReference type="InterPro" id="IPR003593">
    <property type="entry name" value="AAA+_ATPase"/>
</dbReference>
<name>A0A4P2Q9D7_SORCE</name>
<dbReference type="Gene3D" id="3.40.50.300">
    <property type="entry name" value="P-loop containing nucleotide triphosphate hydrolases"/>
    <property type="match status" value="1"/>
</dbReference>
<gene>
    <name evidence="5" type="ORF">SOCEGT47_067000</name>
</gene>
<keyword evidence="2" id="KW-0067">ATP-binding</keyword>
<dbReference type="FunFam" id="3.40.50.300:FF:001025">
    <property type="entry name" value="ATPase family, AAA domain-containing 2B"/>
    <property type="match status" value="1"/>
</dbReference>
<dbReference type="InterPro" id="IPR041569">
    <property type="entry name" value="AAA_lid_3"/>
</dbReference>
<dbReference type="PANTHER" id="PTHR23077">
    <property type="entry name" value="AAA-FAMILY ATPASE"/>
    <property type="match status" value="1"/>
</dbReference>
<dbReference type="SUPFAM" id="SSF48452">
    <property type="entry name" value="TPR-like"/>
    <property type="match status" value="1"/>
</dbReference>
<evidence type="ECO:0000256" key="3">
    <source>
        <dbReference type="ARBA" id="ARBA00023054"/>
    </source>
</evidence>
<keyword evidence="1" id="KW-0547">Nucleotide-binding</keyword>
<dbReference type="EMBL" id="CP012670">
    <property type="protein sequence ID" value="AUX26139.1"/>
    <property type="molecule type" value="Genomic_DNA"/>
</dbReference>
<dbReference type="Proteomes" id="UP000295781">
    <property type="component" value="Chromosome"/>
</dbReference>